<comment type="caution">
    <text evidence="7">The sequence shown here is derived from an EMBL/GenBank/DDBJ whole genome shotgun (WGS) entry which is preliminary data.</text>
</comment>
<comment type="similarity">
    <text evidence="2">Belongs to the SusD family.</text>
</comment>
<keyword evidence="4" id="KW-0472">Membrane</keyword>
<keyword evidence="8" id="KW-1185">Reference proteome</keyword>
<keyword evidence="5" id="KW-0998">Cell outer membrane</keyword>
<evidence type="ECO:0000259" key="6">
    <source>
        <dbReference type="Pfam" id="PF07980"/>
    </source>
</evidence>
<evidence type="ECO:0000256" key="4">
    <source>
        <dbReference type="ARBA" id="ARBA00023136"/>
    </source>
</evidence>
<dbReference type="GO" id="GO:0009279">
    <property type="term" value="C:cell outer membrane"/>
    <property type="evidence" value="ECO:0007669"/>
    <property type="project" value="UniProtKB-SubCell"/>
</dbReference>
<evidence type="ECO:0000256" key="2">
    <source>
        <dbReference type="ARBA" id="ARBA00006275"/>
    </source>
</evidence>
<evidence type="ECO:0000313" key="7">
    <source>
        <dbReference type="EMBL" id="NAW52035.1"/>
    </source>
</evidence>
<evidence type="ECO:0000256" key="5">
    <source>
        <dbReference type="ARBA" id="ARBA00023237"/>
    </source>
</evidence>
<dbReference type="RefSeq" id="WP_166520283.1">
    <property type="nucleotide sequence ID" value="NZ_JAAABJ010000641.1"/>
</dbReference>
<keyword evidence="3" id="KW-0732">Signal</keyword>
<gene>
    <name evidence="7" type="ORF">GNY06_11870</name>
</gene>
<dbReference type="PROSITE" id="PS51257">
    <property type="entry name" value="PROKAR_LIPOPROTEIN"/>
    <property type="match status" value="1"/>
</dbReference>
<reference evidence="7 8" key="1">
    <citation type="submission" date="2019-11" db="EMBL/GenBank/DDBJ databases">
        <title>Characterization of Elizabethkingia argenteiflava sp. nov., isolated from inner surface of Soybean Pods.</title>
        <authorList>
            <person name="Mo S."/>
        </authorList>
    </citation>
    <scope>NUCLEOTIDE SEQUENCE [LARGE SCALE GENOMIC DNA]</scope>
    <source>
        <strain evidence="7 8">YB22</strain>
    </source>
</reference>
<dbReference type="InterPro" id="IPR011990">
    <property type="entry name" value="TPR-like_helical_dom_sf"/>
</dbReference>
<accession>A0A845PWM8</accession>
<evidence type="ECO:0000256" key="3">
    <source>
        <dbReference type="ARBA" id="ARBA00022729"/>
    </source>
</evidence>
<dbReference type="AlphaFoldDB" id="A0A845PWM8"/>
<sequence length="516" mass="58785">MKNIYINKLIAGVLLYIAFSCQDAINISQDGILDNKASFKTIQDLKQFLLGDIYKIIDVSDPIAFTSLFTDEVGQGPSNSQLYQDIHQFYLDTNNSFASSIWLDNYKIINRVNRLLEASILVKATNSTEIKAKNQILAEARAARAFAYLILETYYSPDMKDNNALGVMILDHVPANDEKLPRSKNAEVFAVIDADIAFAEEHLANSNNYFFFNQNFVKAFKARYYLYRGKYAEAKKYAQKLILESNLVLTPSRPIPSGDIGSPKWHTELNAYSSTNPYIKMWNDSGQGEIIFALSRPGSGSWPNIASVYVTNATNVKGAVNYDMGRNLFNQINANPHDIRRWAFVDPSSLFDPQYETNPNYKNSDVIVIDKYPGKYTGTQPLRNDEKVFRLSEMYFILAECAIHDQQLSLAAQYIHKVRQARQISGNILVPKYANQTQAWADVLKERRIELAFEGHRYIDIKRIGPLAHKSIERHPTDDFDKKAVLTLSNTDYRFTLPIPLNELNKNTELIQNKGY</sequence>
<comment type="subcellular location">
    <subcellularLocation>
        <location evidence="1">Cell outer membrane</location>
    </subcellularLocation>
</comment>
<dbReference type="EMBL" id="JAAABJ010000641">
    <property type="protein sequence ID" value="NAW52035.1"/>
    <property type="molecule type" value="Genomic_DNA"/>
</dbReference>
<dbReference type="Gene3D" id="1.25.40.390">
    <property type="match status" value="1"/>
</dbReference>
<evidence type="ECO:0000313" key="8">
    <source>
        <dbReference type="Proteomes" id="UP000553459"/>
    </source>
</evidence>
<evidence type="ECO:0000256" key="1">
    <source>
        <dbReference type="ARBA" id="ARBA00004442"/>
    </source>
</evidence>
<dbReference type="Proteomes" id="UP000553459">
    <property type="component" value="Unassembled WGS sequence"/>
</dbReference>
<proteinExistence type="inferred from homology"/>
<name>A0A845PWM8_9FLAO</name>
<feature type="domain" description="RagB/SusD" evidence="6">
    <location>
        <begin position="347"/>
        <end position="516"/>
    </location>
</feature>
<protein>
    <submittedName>
        <fullName evidence="7">RagB/SusD family nutrient uptake outer membrane protein</fullName>
    </submittedName>
</protein>
<dbReference type="InterPro" id="IPR012944">
    <property type="entry name" value="SusD_RagB_dom"/>
</dbReference>
<organism evidence="7 8">
    <name type="scientific">Elizabethkingia argenteiflava</name>
    <dbReference type="NCBI Taxonomy" id="2681556"/>
    <lineage>
        <taxon>Bacteria</taxon>
        <taxon>Pseudomonadati</taxon>
        <taxon>Bacteroidota</taxon>
        <taxon>Flavobacteriia</taxon>
        <taxon>Flavobacteriales</taxon>
        <taxon>Weeksellaceae</taxon>
        <taxon>Elizabethkingia</taxon>
    </lineage>
</organism>
<dbReference type="Pfam" id="PF07980">
    <property type="entry name" value="SusD_RagB"/>
    <property type="match status" value="1"/>
</dbReference>
<dbReference type="SUPFAM" id="SSF48452">
    <property type="entry name" value="TPR-like"/>
    <property type="match status" value="1"/>
</dbReference>